<dbReference type="EMBL" id="PQFF01000045">
    <property type="protein sequence ID" value="RHZ86606.1"/>
    <property type="molecule type" value="Genomic_DNA"/>
</dbReference>
<name>A0A397JKV5_9GLOM</name>
<comment type="caution">
    <text evidence="1">The sequence shown here is derived from an EMBL/GenBank/DDBJ whole genome shotgun (WGS) entry which is preliminary data.</text>
</comment>
<dbReference type="AlphaFoldDB" id="A0A397JKV5"/>
<gene>
    <name evidence="1" type="ORF">Glove_48g21</name>
</gene>
<accession>A0A397JKV5</accession>
<organism evidence="1 2">
    <name type="scientific">Diversispora epigaea</name>
    <dbReference type="NCBI Taxonomy" id="1348612"/>
    <lineage>
        <taxon>Eukaryota</taxon>
        <taxon>Fungi</taxon>
        <taxon>Fungi incertae sedis</taxon>
        <taxon>Mucoromycota</taxon>
        <taxon>Glomeromycotina</taxon>
        <taxon>Glomeromycetes</taxon>
        <taxon>Diversisporales</taxon>
        <taxon>Diversisporaceae</taxon>
        <taxon>Diversispora</taxon>
    </lineage>
</organism>
<sequence>MFNHSSDSSHLGEHFESRFIKIGLLYEKLEDISLICDPILAFYSSSDSSYLGEHFDSCFIKIELLYEKLKRKVIQNKKVEFETLQKIVNSRCLPMGYSTSKLPNQDNCNHCDKKLNNGEVLICDHGYHYECYAMLKYKCHYCEEYYKCEIYKKEPNIFIFKKRESEKVLVEENETNTG</sequence>
<reference evidence="1 2" key="1">
    <citation type="submission" date="2018-08" db="EMBL/GenBank/DDBJ databases">
        <title>Genome and evolution of the arbuscular mycorrhizal fungus Diversispora epigaea (formerly Glomus versiforme) and its bacterial endosymbionts.</title>
        <authorList>
            <person name="Sun X."/>
            <person name="Fei Z."/>
            <person name="Harrison M."/>
        </authorList>
    </citation>
    <scope>NUCLEOTIDE SEQUENCE [LARGE SCALE GENOMIC DNA]</scope>
    <source>
        <strain evidence="1 2">IT104</strain>
    </source>
</reference>
<evidence type="ECO:0008006" key="3">
    <source>
        <dbReference type="Google" id="ProtNLM"/>
    </source>
</evidence>
<proteinExistence type="predicted"/>
<dbReference type="OrthoDB" id="2387273at2759"/>
<keyword evidence="2" id="KW-1185">Reference proteome</keyword>
<dbReference type="Proteomes" id="UP000266861">
    <property type="component" value="Unassembled WGS sequence"/>
</dbReference>
<protein>
    <recommendedName>
        <fullName evidence="3">RING-type domain-containing protein</fullName>
    </recommendedName>
</protein>
<evidence type="ECO:0000313" key="1">
    <source>
        <dbReference type="EMBL" id="RHZ86606.1"/>
    </source>
</evidence>
<evidence type="ECO:0000313" key="2">
    <source>
        <dbReference type="Proteomes" id="UP000266861"/>
    </source>
</evidence>